<feature type="transmembrane region" description="Helical" evidence="1">
    <location>
        <begin position="114"/>
        <end position="134"/>
    </location>
</feature>
<evidence type="ECO:0000313" key="2">
    <source>
        <dbReference type="EMBL" id="ORY47413.1"/>
    </source>
</evidence>
<gene>
    <name evidence="2" type="ORF">BCR33DRAFT_96806</name>
</gene>
<dbReference type="EMBL" id="MCGO01000014">
    <property type="protein sequence ID" value="ORY47413.1"/>
    <property type="molecule type" value="Genomic_DNA"/>
</dbReference>
<reference evidence="2 3" key="1">
    <citation type="submission" date="2016-07" db="EMBL/GenBank/DDBJ databases">
        <title>Pervasive Adenine N6-methylation of Active Genes in Fungi.</title>
        <authorList>
            <consortium name="DOE Joint Genome Institute"/>
            <person name="Mondo S.J."/>
            <person name="Dannebaum R.O."/>
            <person name="Kuo R.C."/>
            <person name="Labutti K."/>
            <person name="Haridas S."/>
            <person name="Kuo A."/>
            <person name="Salamov A."/>
            <person name="Ahrendt S.R."/>
            <person name="Lipzen A."/>
            <person name="Sullivan W."/>
            <person name="Andreopoulos W.B."/>
            <person name="Clum A."/>
            <person name="Lindquist E."/>
            <person name="Daum C."/>
            <person name="Ramamoorthy G.K."/>
            <person name="Gryganskyi A."/>
            <person name="Culley D."/>
            <person name="Magnuson J.K."/>
            <person name="James T.Y."/>
            <person name="O'Malley M.A."/>
            <person name="Stajich J.E."/>
            <person name="Spatafora J.W."/>
            <person name="Visel A."/>
            <person name="Grigoriev I.V."/>
        </authorList>
    </citation>
    <scope>NUCLEOTIDE SEQUENCE [LARGE SCALE GENOMIC DNA]</scope>
    <source>
        <strain evidence="2 3">JEL800</strain>
    </source>
</reference>
<organism evidence="2 3">
    <name type="scientific">Rhizoclosmatium globosum</name>
    <dbReference type="NCBI Taxonomy" id="329046"/>
    <lineage>
        <taxon>Eukaryota</taxon>
        <taxon>Fungi</taxon>
        <taxon>Fungi incertae sedis</taxon>
        <taxon>Chytridiomycota</taxon>
        <taxon>Chytridiomycota incertae sedis</taxon>
        <taxon>Chytridiomycetes</taxon>
        <taxon>Chytridiales</taxon>
        <taxon>Chytriomycetaceae</taxon>
        <taxon>Rhizoclosmatium</taxon>
    </lineage>
</organism>
<comment type="caution">
    <text evidence="2">The sequence shown here is derived from an EMBL/GenBank/DDBJ whole genome shotgun (WGS) entry which is preliminary data.</text>
</comment>
<keyword evidence="3" id="KW-1185">Reference proteome</keyword>
<accession>A0A1Y2CK65</accession>
<keyword evidence="1" id="KW-1133">Transmembrane helix</keyword>
<proteinExistence type="predicted"/>
<evidence type="ECO:0000256" key="1">
    <source>
        <dbReference type="SAM" id="Phobius"/>
    </source>
</evidence>
<feature type="transmembrane region" description="Helical" evidence="1">
    <location>
        <begin position="146"/>
        <end position="168"/>
    </location>
</feature>
<name>A0A1Y2CK65_9FUNG</name>
<feature type="transmembrane region" description="Helical" evidence="1">
    <location>
        <begin position="33"/>
        <end position="59"/>
    </location>
</feature>
<keyword evidence="1" id="KW-0472">Membrane</keyword>
<evidence type="ECO:0000313" key="3">
    <source>
        <dbReference type="Proteomes" id="UP000193642"/>
    </source>
</evidence>
<sequence length="215" mass="24247">MINNTEGFLFEGPPRIIKRSLNLRSNITPEDTAAIILIGFLGTLSDIEAISFVAFATYTEYKKPNQDRPFLRRVFSKLNILLLTMFLGSFVWCVCACYNISLSHFNLTVTAPQAIQLFCSATLETCFMHFLWTISNSILRRGSNKLLFSFVSVIVTISPLLFYAQWIIFLIARLTGISTIISANRICAVSLAVAESLFCIYLIAIFCLYLTLYTT</sequence>
<dbReference type="AlphaFoldDB" id="A0A1Y2CK65"/>
<protein>
    <submittedName>
        <fullName evidence="2">Uncharacterized protein</fullName>
    </submittedName>
</protein>
<feature type="transmembrane region" description="Helical" evidence="1">
    <location>
        <begin position="80"/>
        <end position="102"/>
    </location>
</feature>
<keyword evidence="1" id="KW-0812">Transmembrane</keyword>
<feature type="transmembrane region" description="Helical" evidence="1">
    <location>
        <begin position="188"/>
        <end position="212"/>
    </location>
</feature>
<dbReference type="Proteomes" id="UP000193642">
    <property type="component" value="Unassembled WGS sequence"/>
</dbReference>